<gene>
    <name evidence="3" type="ORF">BN1051_00965</name>
</gene>
<dbReference type="Gene3D" id="1.20.1260.10">
    <property type="match status" value="1"/>
</dbReference>
<organism evidence="3">
    <name type="scientific">Arthrobacter saudimassiliensis</name>
    <dbReference type="NCBI Taxonomy" id="1461584"/>
    <lineage>
        <taxon>Bacteria</taxon>
        <taxon>Bacillati</taxon>
        <taxon>Actinomycetota</taxon>
        <taxon>Actinomycetes</taxon>
        <taxon>Micrococcales</taxon>
        <taxon>Micrococcaceae</taxon>
        <taxon>Arthrobacter</taxon>
    </lineage>
</organism>
<dbReference type="PATRIC" id="fig|1461584.3.peg.957"/>
<dbReference type="InterPro" id="IPR009078">
    <property type="entry name" value="Ferritin-like_SF"/>
</dbReference>
<sequence>MNSPVPASDPAPAPGRRAARAVRRGLLLVLLCVAVLGLGLQTPTGGGAVSRSFSDDARHSAREEARRLAGLAAALGRGQQAEALNAQAAALADPELRPLPLPTRADGGTAAADTADAADADDAAPGEYVRALADAARTNLEHAVRADGGTARLLASVGAGQWLLASQAAVDAGLPRPEAPDTWAPVAADTPSCTEPTQETAAGDGTGAGGGAGGDDAAEALQAAVDAEYGAAYAYEVVQARLEPWQPAAELAAMSRAHAGHGADGVELLPLVCHPALAPAPAYALDAGFASDPEAALEDLEQSLPGLYAELISLSEGQVRSWAIGRLVRTAEHAAADRGAEPLPGLPSGAGDLPWT</sequence>
<proteinExistence type="predicted"/>
<evidence type="ECO:0000259" key="2">
    <source>
        <dbReference type="Pfam" id="PF14530"/>
    </source>
</evidence>
<name>A0A078MMY7_9MICC</name>
<feature type="compositionally biased region" description="Low complexity" evidence="1">
    <location>
        <begin position="105"/>
        <end position="115"/>
    </location>
</feature>
<feature type="region of interest" description="Disordered" evidence="1">
    <location>
        <begin position="176"/>
        <end position="214"/>
    </location>
</feature>
<dbReference type="Pfam" id="PF14530">
    <property type="entry name" value="DUF4439"/>
    <property type="match status" value="1"/>
</dbReference>
<dbReference type="InterPro" id="IPR029447">
    <property type="entry name" value="DUF4439"/>
</dbReference>
<reference evidence="3" key="1">
    <citation type="submission" date="2014-07" db="EMBL/GenBank/DDBJ databases">
        <authorList>
            <person name="Urmite Genomes Urmite Genomes"/>
        </authorList>
    </citation>
    <scope>NUCLEOTIDE SEQUENCE</scope>
    <source>
        <strain evidence="3">11W110_air</strain>
    </source>
</reference>
<dbReference type="AlphaFoldDB" id="A0A078MMY7"/>
<evidence type="ECO:0000256" key="1">
    <source>
        <dbReference type="SAM" id="MobiDB-lite"/>
    </source>
</evidence>
<evidence type="ECO:0000313" key="3">
    <source>
        <dbReference type="EMBL" id="CEA07645.1"/>
    </source>
</evidence>
<protein>
    <recommendedName>
        <fullName evidence="2">DUF4439 domain-containing protein</fullName>
    </recommendedName>
</protein>
<feature type="region of interest" description="Disordered" evidence="1">
    <location>
        <begin position="95"/>
        <end position="122"/>
    </location>
</feature>
<accession>A0A078MMY7</accession>
<dbReference type="EMBL" id="LN483070">
    <property type="protein sequence ID" value="CEA07645.1"/>
    <property type="molecule type" value="Genomic_DNA"/>
</dbReference>
<feature type="compositionally biased region" description="Polar residues" evidence="1">
    <location>
        <begin position="191"/>
        <end position="200"/>
    </location>
</feature>
<dbReference type="SUPFAM" id="SSF47240">
    <property type="entry name" value="Ferritin-like"/>
    <property type="match status" value="1"/>
</dbReference>
<feature type="compositionally biased region" description="Gly residues" evidence="1">
    <location>
        <begin position="204"/>
        <end position="214"/>
    </location>
</feature>
<dbReference type="InterPro" id="IPR012347">
    <property type="entry name" value="Ferritin-like"/>
</dbReference>
<feature type="domain" description="DUF4439" evidence="2">
    <location>
        <begin position="220"/>
        <end position="347"/>
    </location>
</feature>